<evidence type="ECO:0000256" key="1">
    <source>
        <dbReference type="ARBA" id="ARBA00008842"/>
    </source>
</evidence>
<evidence type="ECO:0008006" key="6">
    <source>
        <dbReference type="Google" id="ProtNLM"/>
    </source>
</evidence>
<gene>
    <name evidence="4" type="ORF">ACN42_g7023</name>
</gene>
<evidence type="ECO:0000313" key="5">
    <source>
        <dbReference type="Proteomes" id="UP000055045"/>
    </source>
</evidence>
<proteinExistence type="inferred from homology"/>
<keyword evidence="5" id="KW-1185">Reference proteome</keyword>
<dbReference type="InterPro" id="IPR037239">
    <property type="entry name" value="OSBP_sf"/>
</dbReference>
<dbReference type="InterPro" id="IPR000648">
    <property type="entry name" value="Oxysterol-bd"/>
</dbReference>
<comment type="caution">
    <text evidence="4">The sequence shown here is derived from an EMBL/GenBank/DDBJ whole genome shotgun (WGS) entry which is preliminary data.</text>
</comment>
<dbReference type="AlphaFoldDB" id="A0A101MGD6"/>
<keyword evidence="3" id="KW-0175">Coiled coil</keyword>
<dbReference type="PROSITE" id="PS01013">
    <property type="entry name" value="OSBP"/>
    <property type="match status" value="1"/>
</dbReference>
<evidence type="ECO:0000256" key="2">
    <source>
        <dbReference type="RuleBase" id="RU003844"/>
    </source>
</evidence>
<reference evidence="4 5" key="1">
    <citation type="submission" date="2015-10" db="EMBL/GenBank/DDBJ databases">
        <title>Genome sequencing of Penicillium freii.</title>
        <authorList>
            <person name="Nguyen H.D."/>
            <person name="Visagie C.M."/>
            <person name="Seifert K.A."/>
        </authorList>
    </citation>
    <scope>NUCLEOTIDE SEQUENCE [LARGE SCALE GENOMIC DNA]</scope>
    <source>
        <strain evidence="4 5">DAOM 242723</strain>
    </source>
</reference>
<dbReference type="SUPFAM" id="SSF144000">
    <property type="entry name" value="Oxysterol-binding protein-like"/>
    <property type="match status" value="1"/>
</dbReference>
<dbReference type="InterPro" id="IPR018494">
    <property type="entry name" value="Oxysterol-bd_CS"/>
</dbReference>
<dbReference type="PANTHER" id="PTHR10972">
    <property type="entry name" value="OXYSTEROL-BINDING PROTEIN-RELATED"/>
    <property type="match status" value="1"/>
</dbReference>
<dbReference type="GO" id="GO:0005829">
    <property type="term" value="C:cytosol"/>
    <property type="evidence" value="ECO:0007669"/>
    <property type="project" value="TreeGrafter"/>
</dbReference>
<dbReference type="Proteomes" id="UP000055045">
    <property type="component" value="Unassembled WGS sequence"/>
</dbReference>
<dbReference type="EMBL" id="LLXE01000190">
    <property type="protein sequence ID" value="KUM60101.1"/>
    <property type="molecule type" value="Genomic_DNA"/>
</dbReference>
<organism evidence="4 5">
    <name type="scientific">Penicillium freii</name>
    <dbReference type="NCBI Taxonomy" id="48697"/>
    <lineage>
        <taxon>Eukaryota</taxon>
        <taxon>Fungi</taxon>
        <taxon>Dikarya</taxon>
        <taxon>Ascomycota</taxon>
        <taxon>Pezizomycotina</taxon>
        <taxon>Eurotiomycetes</taxon>
        <taxon>Eurotiomycetidae</taxon>
        <taxon>Eurotiales</taxon>
        <taxon>Aspergillaceae</taxon>
        <taxon>Penicillium</taxon>
    </lineage>
</organism>
<protein>
    <recommendedName>
        <fullName evidence="6">Oxysterol-binding protein-like protein 1</fullName>
    </recommendedName>
</protein>
<evidence type="ECO:0000313" key="4">
    <source>
        <dbReference type="EMBL" id="KUM60101.1"/>
    </source>
</evidence>
<dbReference type="STRING" id="48697.A0A101MGD6"/>
<sequence length="444" mass="49498">MSATAVPEKAPDDSSKLKTFLSILRKFVGVADIASVRFSLPAQLLEPRPNLGRSSFVLRCAGLVLTVDGRQEYWHYLDRPETFASIGKSDDELGRMLEVLRFWFTKDLKYVKGKPCKPYNSTLGEFFRCSWDVSDNIPEEGNLPGIKASSNGSSTVTDGDEKVKVCYLTEQTSHHPPVSAFYIDCPERGVSARGFDQISAKFTGTSIRVSPGQHNLGIFVNIEKRDNEEYQLTHPNAHLGGILRGALSVTVADTCYITCPKTGLKAILQYLEEGWIGRSQNKLEGVIFRYNPDKDTIVRLKDVPESDIVTRITGSWHGKIYFTPAGTKEPRLLIDITPLHPVTKDLPPSDEQLSNESLKFWSGVTNAIVEKQFNQATKLKQDIEERQRQRAAERLEKGTEWSPRFFTGAVTPLGKPELTQEGQKVLEGIRTGEFALTESTVQGA</sequence>
<dbReference type="GO" id="GO:0016020">
    <property type="term" value="C:membrane"/>
    <property type="evidence" value="ECO:0007669"/>
    <property type="project" value="TreeGrafter"/>
</dbReference>
<evidence type="ECO:0000256" key="3">
    <source>
        <dbReference type="SAM" id="Coils"/>
    </source>
</evidence>
<comment type="similarity">
    <text evidence="1 2">Belongs to the OSBP family.</text>
</comment>
<dbReference type="Pfam" id="PF01237">
    <property type="entry name" value="Oxysterol_BP"/>
    <property type="match status" value="1"/>
</dbReference>
<dbReference type="FunFam" id="2.40.160.120:FF:000016">
    <property type="entry name" value="Oxysterol binding protein (Orp8), putative"/>
    <property type="match status" value="1"/>
</dbReference>
<dbReference type="Gene3D" id="2.40.160.120">
    <property type="match status" value="1"/>
</dbReference>
<dbReference type="PANTHER" id="PTHR10972:SF212">
    <property type="entry name" value="OXYSTEROL-BINDING PROTEIN-LIKE PROTEIN 1"/>
    <property type="match status" value="1"/>
</dbReference>
<name>A0A101MGD6_PENFR</name>
<dbReference type="GO" id="GO:0032934">
    <property type="term" value="F:sterol binding"/>
    <property type="evidence" value="ECO:0007669"/>
    <property type="project" value="TreeGrafter"/>
</dbReference>
<feature type="coiled-coil region" evidence="3">
    <location>
        <begin position="366"/>
        <end position="396"/>
    </location>
</feature>
<dbReference type="Gene3D" id="3.30.70.3490">
    <property type="match status" value="1"/>
</dbReference>
<accession>A0A101MGD6</accession>